<proteinExistence type="predicted"/>
<accession>A0ABU2H061</accession>
<feature type="compositionally biased region" description="Basic and acidic residues" evidence="1">
    <location>
        <begin position="354"/>
        <end position="377"/>
    </location>
</feature>
<protein>
    <submittedName>
        <fullName evidence="3">Relaxase</fullName>
    </submittedName>
</protein>
<name>A0ABU2H061_9ACTN</name>
<keyword evidence="4" id="KW-1185">Reference proteome</keyword>
<feature type="region of interest" description="Disordered" evidence="1">
    <location>
        <begin position="645"/>
        <end position="678"/>
    </location>
</feature>
<gene>
    <name evidence="3" type="ORF">RD149_21810</name>
</gene>
<organism evidence="3 4">
    <name type="scientific">Gordonia westfalica</name>
    <dbReference type="NCBI Taxonomy" id="158898"/>
    <lineage>
        <taxon>Bacteria</taxon>
        <taxon>Bacillati</taxon>
        <taxon>Actinomycetota</taxon>
        <taxon>Actinomycetes</taxon>
        <taxon>Mycobacteriales</taxon>
        <taxon>Gordoniaceae</taxon>
        <taxon>Gordonia</taxon>
    </lineage>
</organism>
<comment type="caution">
    <text evidence="3">The sequence shown here is derived from an EMBL/GenBank/DDBJ whole genome shotgun (WGS) entry which is preliminary data.</text>
</comment>
<dbReference type="RefSeq" id="WP_310952182.1">
    <property type="nucleotide sequence ID" value="NZ_JAVLUS010000024.1"/>
</dbReference>
<evidence type="ECO:0000313" key="4">
    <source>
        <dbReference type="Proteomes" id="UP001265083"/>
    </source>
</evidence>
<feature type="domain" description="MobA/VirD2-like nuclease" evidence="2">
    <location>
        <begin position="98"/>
        <end position="209"/>
    </location>
</feature>
<evidence type="ECO:0000256" key="1">
    <source>
        <dbReference type="SAM" id="MobiDB-lite"/>
    </source>
</evidence>
<dbReference type="Proteomes" id="UP001265083">
    <property type="component" value="Unassembled WGS sequence"/>
</dbReference>
<evidence type="ECO:0000259" key="2">
    <source>
        <dbReference type="Pfam" id="PF03432"/>
    </source>
</evidence>
<sequence length="678" mass="72859">MPIMPAISSGARMQGLVMYLAGPGKANEHSNPHVVAASSRSVFAAGGAGAEMNREHAYELGHALDEARVVFGTEVTRRDAAALKAAQERGVKGSAAIAEATRDENVWHCSLSLPPDVDALDDATWSAIVHDFMEGMGFDDPKAADSRWVAIRHGLTKNNGDHIHIAASRVRDDGSVVAKWRPHPTRGGNEGDFARAQRVARELEVKYGLEVLSSYNKDMASRGRAHAQDGATKPQLDAKGNVVREPRIAESPSVTLARRVRAAAAAAESEAEFVRMVRADGLVIRAARYDKTDPRAVTGFSVGLPATEYANKHGQPVMHGGKKLAEDLSLPRLREGWIDDANSRADALSAWDHADERAMTPREPKSTQQRAAEDTQRETPTAEVTTQLRAILTPLAQSAATEADYAKALRNHPDVLARPRYAKGSTTEVAGYAVALHTRIASGADGKEIWRNASYLGGGLALKDLRQHWPDSDNHRALAAAAWARTNRASAARGDENPLTRKLHDDARRWQRTVTSINDPHSRAWHAAAADTAGAVGAAARGLSGEQAQSLNQLADALGAVSGHRRSTQPQAVRSYTSARRVAATMLAAGRDDTTLLWLAAMKQVLAASKAISEAMAAQGHTRQARHITAAITATDLHFKGKVYTPSRDTRAASVSPATIQTRPRTNTPSTEHGRERG</sequence>
<reference evidence="3 4" key="1">
    <citation type="submission" date="2023-08" db="EMBL/GenBank/DDBJ databases">
        <title>Bioegradation of LLDPE and BLDPE plastic by marine bacteria from coast plastic debris.</title>
        <authorList>
            <person name="Rong Z."/>
        </authorList>
    </citation>
    <scope>NUCLEOTIDE SEQUENCE [LARGE SCALE GENOMIC DNA]</scope>
    <source>
        <strain evidence="3 4">Z-2</strain>
    </source>
</reference>
<feature type="region of interest" description="Disordered" evidence="1">
    <location>
        <begin position="354"/>
        <end position="384"/>
    </location>
</feature>
<dbReference type="EMBL" id="JAVLUS010000024">
    <property type="protein sequence ID" value="MDS1116384.1"/>
    <property type="molecule type" value="Genomic_DNA"/>
</dbReference>
<dbReference type="Pfam" id="PF03432">
    <property type="entry name" value="Relaxase"/>
    <property type="match status" value="1"/>
</dbReference>
<feature type="compositionally biased region" description="Polar residues" evidence="1">
    <location>
        <begin position="656"/>
        <end position="671"/>
    </location>
</feature>
<evidence type="ECO:0000313" key="3">
    <source>
        <dbReference type="EMBL" id="MDS1116384.1"/>
    </source>
</evidence>
<dbReference type="InterPro" id="IPR005094">
    <property type="entry name" value="Endonuclease_MobA/VirD2"/>
</dbReference>